<feature type="coiled-coil region" evidence="18">
    <location>
        <begin position="402"/>
        <end position="451"/>
    </location>
</feature>
<evidence type="ECO:0000256" key="4">
    <source>
        <dbReference type="ARBA" id="ARBA00022475"/>
    </source>
</evidence>
<keyword evidence="11" id="KW-1133">Transmembrane helix</keyword>
<evidence type="ECO:0000256" key="2">
    <source>
        <dbReference type="ARBA" id="ARBA00004429"/>
    </source>
</evidence>
<dbReference type="InterPro" id="IPR001789">
    <property type="entry name" value="Sig_transdc_resp-reg_receiver"/>
</dbReference>
<dbReference type="Proteomes" id="UP000613768">
    <property type="component" value="Unassembled WGS sequence"/>
</dbReference>
<sequence>MMVEGPRILIIDDSLTVRMDLGEALTDAGLDNRAVSTLQEARHALLNGEFRLLILDVHLPDGDGIAFLQELRQEPRFAELKVMLLSTENEVGERIRGLRTGADEYLGKPYDTAQVCDRAADFLREPSEQTDSDPRPLVLLIEDSDTFRHATEEALTDAGFRVITADNGEDGLRMAARRRPAAVVVDGQLPGIDGATVVRRLRVHPELRATALVLLTGTVGAVSEVEGLDAGADAYLQKSDSFDLLLARLSALLRNAAARKAAADANKVQPRRVLAVDDSPTFLNALADDLRTDGYDVATASSGEEALRYLEQQSVDAVLLDLMMPGLSGLDVCRLIKRNTELRETPVMILTGTQEQDAVIAGLNAGADDYIVKSSDLDVLRSRLAAQLRRKQFEDEARRNERRRHRQTVELAERRAAEALADARARLLADLETKNRELEQARAQAEEASRFKSDFLATMSHEIRTPMNAILGFTELLVDEETDPAKQEMLRIIRTAGVSLLNLINDILDFSKIEAGKLQLSPQAFDVAALLQRVADLFALKAREKQLTLSVELDDALPRHLIGDDQRLFQVITNLVGNAIKFTEQGQIVLSAGFAAGRFQLEICDSGIGMSETQQQRLFQPFEQADRSTTRKYGGTGLGLAICKNLIELMDGVIDVRSALGQGSVFRLDIPLPIASAAQVGELEGAEQRMPRGRVSLLLEQAAERAPLLERLREWRFVAQSHPLQPDPLPVLSRNPPDALLFDAGLLQQALSHSLRQARLLNNIPWLWLYGRPYDDLALVDGWLMEAEDGALSWARRLLGRLVDPGQGSALLIGPSPALSGTDHDHQAFTALLSPWLQLSLAGRAPAASAPDFLLLSAAGPELQAWMPQLVTWLQGEAPPQLLATPEAAAQLARALGTATTARRENGGGRERIAQALRRQARRAARGELLIKQWRDSQPMPELVQLVENGISRLLRAVEEIAQLLNQGGSAVDLHRAAHSLKGWVGTLRMEQVYQPAERIDTLACTEPVDWLAIGQQALQIFFHTDCISRRYLEQGSQPADAGDYAAPSRECRVLVVEDNEMNQQLMHRLLSKFGFAHDVAENGAVGLQRLRQAHYDLVLLDMEMPVMDGRQAIREIRADPVLSDLPVIALTAHAVAGAAQSFIDAGCNDYLSKPIDADLLMLKVQEWTQESHRPGPPE</sequence>
<evidence type="ECO:0000256" key="14">
    <source>
        <dbReference type="ARBA" id="ARBA00023136"/>
    </source>
</evidence>
<feature type="domain" description="Response regulatory" evidence="20">
    <location>
        <begin position="272"/>
        <end position="388"/>
    </location>
</feature>
<dbReference type="PROSITE" id="PS50109">
    <property type="entry name" value="HIS_KIN"/>
    <property type="match status" value="1"/>
</dbReference>
<evidence type="ECO:0000256" key="15">
    <source>
        <dbReference type="ARBA" id="ARBA00064003"/>
    </source>
</evidence>
<feature type="domain" description="Response regulatory" evidence="20">
    <location>
        <begin position="137"/>
        <end position="253"/>
    </location>
</feature>
<dbReference type="InterPro" id="IPR036097">
    <property type="entry name" value="HisK_dim/P_sf"/>
</dbReference>
<feature type="modified residue" description="4-aspartylphosphate" evidence="17">
    <location>
        <position position="186"/>
    </location>
</feature>
<dbReference type="InterPro" id="IPR003594">
    <property type="entry name" value="HATPase_dom"/>
</dbReference>
<keyword evidence="22" id="KW-1185">Reference proteome</keyword>
<dbReference type="CDD" id="cd17546">
    <property type="entry name" value="REC_hyHK_CKI1_RcsC-like"/>
    <property type="match status" value="1"/>
</dbReference>
<evidence type="ECO:0000313" key="21">
    <source>
        <dbReference type="EMBL" id="MBD8526767.1"/>
    </source>
</evidence>
<accession>A0AAW3ZNL6</accession>
<dbReference type="InterPro" id="IPR005467">
    <property type="entry name" value="His_kinase_dom"/>
</dbReference>
<dbReference type="SMART" id="SM00448">
    <property type="entry name" value="REC"/>
    <property type="match status" value="4"/>
</dbReference>
<dbReference type="EC" id="2.7.13.3" evidence="3"/>
<proteinExistence type="predicted"/>
<dbReference type="Pfam" id="PF00512">
    <property type="entry name" value="HisKA"/>
    <property type="match status" value="1"/>
</dbReference>
<evidence type="ECO:0000256" key="1">
    <source>
        <dbReference type="ARBA" id="ARBA00000085"/>
    </source>
</evidence>
<feature type="domain" description="Response regulatory" evidence="20">
    <location>
        <begin position="1053"/>
        <end position="1169"/>
    </location>
</feature>
<keyword evidence="18" id="KW-0175">Coiled coil</keyword>
<dbReference type="SUPFAM" id="SSF47226">
    <property type="entry name" value="Histidine-containing phosphotransfer domain, HPT domain"/>
    <property type="match status" value="1"/>
</dbReference>
<keyword evidence="6" id="KW-0808">Transferase</keyword>
<evidence type="ECO:0000256" key="18">
    <source>
        <dbReference type="SAM" id="Coils"/>
    </source>
</evidence>
<comment type="catalytic activity">
    <reaction evidence="1">
        <text>ATP + protein L-histidine = ADP + protein N-phospho-L-histidine.</text>
        <dbReference type="EC" id="2.7.13.3"/>
    </reaction>
</comment>
<evidence type="ECO:0000256" key="9">
    <source>
        <dbReference type="ARBA" id="ARBA00022777"/>
    </source>
</evidence>
<keyword evidence="12" id="KW-0902">Two-component regulatory system</keyword>
<dbReference type="PROSITE" id="PS50110">
    <property type="entry name" value="RESPONSE_REGULATORY"/>
    <property type="match status" value="4"/>
</dbReference>
<evidence type="ECO:0000256" key="17">
    <source>
        <dbReference type="PROSITE-ProRule" id="PRU00169"/>
    </source>
</evidence>
<dbReference type="RefSeq" id="WP_192030188.1">
    <property type="nucleotide sequence ID" value="NZ_JACYTR010000030.1"/>
</dbReference>
<evidence type="ECO:0000256" key="7">
    <source>
        <dbReference type="ARBA" id="ARBA00022692"/>
    </source>
</evidence>
<keyword evidence="13" id="KW-0843">Virulence</keyword>
<dbReference type="InterPro" id="IPR011006">
    <property type="entry name" value="CheY-like_superfamily"/>
</dbReference>
<evidence type="ECO:0000313" key="22">
    <source>
        <dbReference type="Proteomes" id="UP000613768"/>
    </source>
</evidence>
<protein>
    <recommendedName>
        <fullName evidence="16">Sensory/regulatory protein RpfC</fullName>
        <ecNumber evidence="3">2.7.13.3</ecNumber>
    </recommendedName>
</protein>
<evidence type="ECO:0000256" key="12">
    <source>
        <dbReference type="ARBA" id="ARBA00023012"/>
    </source>
</evidence>
<dbReference type="FunFam" id="3.30.565.10:FF:000010">
    <property type="entry name" value="Sensor histidine kinase RcsC"/>
    <property type="match status" value="1"/>
</dbReference>
<keyword evidence="10" id="KW-0067">ATP-binding</keyword>
<dbReference type="Gene3D" id="3.40.50.2300">
    <property type="match status" value="4"/>
</dbReference>
<dbReference type="GO" id="GO:0005524">
    <property type="term" value="F:ATP binding"/>
    <property type="evidence" value="ECO:0007669"/>
    <property type="project" value="UniProtKB-KW"/>
</dbReference>
<dbReference type="CDD" id="cd17574">
    <property type="entry name" value="REC_OmpR"/>
    <property type="match status" value="1"/>
</dbReference>
<dbReference type="SUPFAM" id="SSF52172">
    <property type="entry name" value="CheY-like"/>
    <property type="match status" value="4"/>
</dbReference>
<comment type="subcellular location">
    <subcellularLocation>
        <location evidence="2">Cell inner membrane</location>
        <topology evidence="2">Multi-pass membrane protein</topology>
    </subcellularLocation>
</comment>
<dbReference type="Gene3D" id="3.30.565.10">
    <property type="entry name" value="Histidine kinase-like ATPase, C-terminal domain"/>
    <property type="match status" value="1"/>
</dbReference>
<dbReference type="InterPro" id="IPR036641">
    <property type="entry name" value="HPT_dom_sf"/>
</dbReference>
<evidence type="ECO:0000259" key="20">
    <source>
        <dbReference type="PROSITE" id="PS50110"/>
    </source>
</evidence>
<dbReference type="CDD" id="cd00082">
    <property type="entry name" value="HisKA"/>
    <property type="match status" value="1"/>
</dbReference>
<dbReference type="SUPFAM" id="SSF55874">
    <property type="entry name" value="ATPase domain of HSP90 chaperone/DNA topoisomerase II/histidine kinase"/>
    <property type="match status" value="1"/>
</dbReference>
<dbReference type="GO" id="GO:0000155">
    <property type="term" value="F:phosphorelay sensor kinase activity"/>
    <property type="evidence" value="ECO:0007669"/>
    <property type="project" value="InterPro"/>
</dbReference>
<dbReference type="CDD" id="cd16922">
    <property type="entry name" value="HATPase_EvgS-ArcB-TorS-like"/>
    <property type="match status" value="1"/>
</dbReference>
<evidence type="ECO:0000256" key="3">
    <source>
        <dbReference type="ARBA" id="ARBA00012438"/>
    </source>
</evidence>
<keyword evidence="5 17" id="KW-0597">Phosphoprotein</keyword>
<dbReference type="EMBL" id="JACYTR010000030">
    <property type="protein sequence ID" value="MBD8526767.1"/>
    <property type="molecule type" value="Genomic_DNA"/>
</dbReference>
<dbReference type="PRINTS" id="PR00344">
    <property type="entry name" value="BCTRLSENSOR"/>
</dbReference>
<feature type="domain" description="Histidine kinase" evidence="19">
    <location>
        <begin position="458"/>
        <end position="674"/>
    </location>
</feature>
<organism evidence="21 22">
    <name type="scientific">Pseudomarimonas arenosa</name>
    <dbReference type="NCBI Taxonomy" id="2774145"/>
    <lineage>
        <taxon>Bacteria</taxon>
        <taxon>Pseudomonadati</taxon>
        <taxon>Pseudomonadota</taxon>
        <taxon>Gammaproteobacteria</taxon>
        <taxon>Lysobacterales</taxon>
        <taxon>Lysobacteraceae</taxon>
        <taxon>Pseudomarimonas</taxon>
    </lineage>
</organism>
<dbReference type="Pfam" id="PF00072">
    <property type="entry name" value="Response_reg"/>
    <property type="match status" value="4"/>
</dbReference>
<evidence type="ECO:0000256" key="8">
    <source>
        <dbReference type="ARBA" id="ARBA00022741"/>
    </source>
</evidence>
<keyword evidence="7" id="KW-0812">Transmembrane</keyword>
<dbReference type="InterPro" id="IPR003661">
    <property type="entry name" value="HisK_dim/P_dom"/>
</dbReference>
<evidence type="ECO:0000256" key="13">
    <source>
        <dbReference type="ARBA" id="ARBA00023026"/>
    </source>
</evidence>
<reference evidence="21 22" key="1">
    <citation type="submission" date="2020-09" db="EMBL/GenBank/DDBJ databases">
        <title>Pseudoxanthomonas sp. CAU 1598 isolated from sand of Yaerae Beach.</title>
        <authorList>
            <person name="Kim W."/>
        </authorList>
    </citation>
    <scope>NUCLEOTIDE SEQUENCE [LARGE SCALE GENOMIC DNA]</scope>
    <source>
        <strain evidence="21 22">CAU 1598</strain>
    </source>
</reference>
<evidence type="ECO:0000259" key="19">
    <source>
        <dbReference type="PROSITE" id="PS50109"/>
    </source>
</evidence>
<name>A0AAW3ZNL6_9GAMM</name>
<feature type="modified residue" description="4-aspartylphosphate" evidence="17">
    <location>
        <position position="1102"/>
    </location>
</feature>
<dbReference type="PANTHER" id="PTHR45339:SF1">
    <property type="entry name" value="HYBRID SIGNAL TRANSDUCTION HISTIDINE KINASE J"/>
    <property type="match status" value="1"/>
</dbReference>
<dbReference type="InterPro" id="IPR036890">
    <property type="entry name" value="HATPase_C_sf"/>
</dbReference>
<dbReference type="AlphaFoldDB" id="A0AAW3ZNL6"/>
<dbReference type="GO" id="GO:0005886">
    <property type="term" value="C:plasma membrane"/>
    <property type="evidence" value="ECO:0007669"/>
    <property type="project" value="UniProtKB-SubCell"/>
</dbReference>
<keyword evidence="14" id="KW-0472">Membrane</keyword>
<dbReference type="InterPro" id="IPR004358">
    <property type="entry name" value="Sig_transdc_His_kin-like_C"/>
</dbReference>
<feature type="modified residue" description="4-aspartylphosphate" evidence="17">
    <location>
        <position position="56"/>
    </location>
</feature>
<keyword evidence="9" id="KW-0418">Kinase</keyword>
<dbReference type="FunFam" id="1.10.287.130:FF:000002">
    <property type="entry name" value="Two-component osmosensing histidine kinase"/>
    <property type="match status" value="1"/>
</dbReference>
<feature type="domain" description="Response regulatory" evidence="20">
    <location>
        <begin position="7"/>
        <end position="123"/>
    </location>
</feature>
<comment type="caution">
    <text evidence="21">The sequence shown here is derived from an EMBL/GenBank/DDBJ whole genome shotgun (WGS) entry which is preliminary data.</text>
</comment>
<dbReference type="SUPFAM" id="SSF47384">
    <property type="entry name" value="Homodimeric domain of signal transducing histidine kinase"/>
    <property type="match status" value="1"/>
</dbReference>
<feature type="modified residue" description="4-aspartylphosphate" evidence="17">
    <location>
        <position position="321"/>
    </location>
</feature>
<comment type="subunit">
    <text evidence="15">At low DSF concentrations, interacts with RpfF.</text>
</comment>
<dbReference type="Pfam" id="PF02518">
    <property type="entry name" value="HATPase_c"/>
    <property type="match status" value="1"/>
</dbReference>
<dbReference type="SMART" id="SM00388">
    <property type="entry name" value="HisKA"/>
    <property type="match status" value="1"/>
</dbReference>
<evidence type="ECO:0000256" key="6">
    <source>
        <dbReference type="ARBA" id="ARBA00022679"/>
    </source>
</evidence>
<evidence type="ECO:0000256" key="16">
    <source>
        <dbReference type="ARBA" id="ARBA00068150"/>
    </source>
</evidence>
<evidence type="ECO:0000256" key="11">
    <source>
        <dbReference type="ARBA" id="ARBA00022989"/>
    </source>
</evidence>
<evidence type="ECO:0000256" key="10">
    <source>
        <dbReference type="ARBA" id="ARBA00022840"/>
    </source>
</evidence>
<dbReference type="Gene3D" id="1.10.287.130">
    <property type="match status" value="1"/>
</dbReference>
<keyword evidence="4" id="KW-1003">Cell membrane</keyword>
<dbReference type="PANTHER" id="PTHR45339">
    <property type="entry name" value="HYBRID SIGNAL TRANSDUCTION HISTIDINE KINASE J"/>
    <property type="match status" value="1"/>
</dbReference>
<keyword evidence="8" id="KW-0547">Nucleotide-binding</keyword>
<evidence type="ECO:0000256" key="5">
    <source>
        <dbReference type="ARBA" id="ARBA00022553"/>
    </source>
</evidence>
<gene>
    <name evidence="21" type="ORF">IFO71_13575</name>
</gene>
<dbReference type="CDD" id="cd00156">
    <property type="entry name" value="REC"/>
    <property type="match status" value="2"/>
</dbReference>
<dbReference type="SMART" id="SM00387">
    <property type="entry name" value="HATPase_c"/>
    <property type="match status" value="1"/>
</dbReference>